<dbReference type="GO" id="GO:0003723">
    <property type="term" value="F:RNA binding"/>
    <property type="evidence" value="ECO:0007669"/>
    <property type="project" value="InterPro"/>
</dbReference>
<dbReference type="Pfam" id="PF00072">
    <property type="entry name" value="Response_reg"/>
    <property type="match status" value="1"/>
</dbReference>
<dbReference type="GO" id="GO:0000160">
    <property type="term" value="P:phosphorelay signal transduction system"/>
    <property type="evidence" value="ECO:0007669"/>
    <property type="project" value="InterPro"/>
</dbReference>
<dbReference type="Pfam" id="PF03861">
    <property type="entry name" value="ANTAR"/>
    <property type="match status" value="1"/>
</dbReference>
<comment type="caution">
    <text evidence="1">Lacks conserved residue(s) required for the propagation of feature annotation.</text>
</comment>
<sequence length="211" mass="23313">MHLKSNSGHLDETTSKAELVLLLDADPERASALRRGLEDSGYRLALKMKDSGQLLKQVEAHQPDILVIGTDAPDQALLQQLQLIRDYCPKPVIMFAEKEAPKLIRQVVASGVNAFVVNDIQPHRLSSIINIASARFKETLSLRQELETTRTKLADRKKVDRAKGMLMSNQGLSEEEAYRMLRKMAMDKGQPLAAVADSVIDVVAMLGAAKI</sequence>
<dbReference type="InterPro" id="IPR036388">
    <property type="entry name" value="WH-like_DNA-bd_sf"/>
</dbReference>
<name>A0A9E5JXX3_9GAMM</name>
<evidence type="ECO:0000313" key="4">
    <source>
        <dbReference type="EMBL" id="NHO64097.1"/>
    </source>
</evidence>
<keyword evidence="5" id="KW-1185">Reference proteome</keyword>
<dbReference type="Gene3D" id="1.10.10.10">
    <property type="entry name" value="Winged helix-like DNA-binding domain superfamily/Winged helix DNA-binding domain"/>
    <property type="match status" value="1"/>
</dbReference>
<dbReference type="SMART" id="SM00448">
    <property type="entry name" value="REC"/>
    <property type="match status" value="1"/>
</dbReference>
<dbReference type="PROSITE" id="PS50921">
    <property type="entry name" value="ANTAR"/>
    <property type="match status" value="1"/>
</dbReference>
<organism evidence="4 5">
    <name type="scientific">Pseudomaricurvus hydrocarbonicus</name>
    <dbReference type="NCBI Taxonomy" id="1470433"/>
    <lineage>
        <taxon>Bacteria</taxon>
        <taxon>Pseudomonadati</taxon>
        <taxon>Pseudomonadota</taxon>
        <taxon>Gammaproteobacteria</taxon>
        <taxon>Cellvibrionales</taxon>
        <taxon>Cellvibrionaceae</taxon>
        <taxon>Pseudomaricurvus</taxon>
    </lineage>
</organism>
<dbReference type="EMBL" id="JAAONZ010000001">
    <property type="protein sequence ID" value="NHO64097.1"/>
    <property type="molecule type" value="Genomic_DNA"/>
</dbReference>
<feature type="domain" description="Response regulatory" evidence="2">
    <location>
        <begin position="19"/>
        <end position="133"/>
    </location>
</feature>
<dbReference type="InterPro" id="IPR011006">
    <property type="entry name" value="CheY-like_superfamily"/>
</dbReference>
<dbReference type="PIRSF" id="PIRSF036382">
    <property type="entry name" value="RR_antiterm"/>
    <property type="match status" value="1"/>
</dbReference>
<gene>
    <name evidence="4" type="ORF">G8770_00870</name>
</gene>
<dbReference type="SUPFAM" id="SSF52172">
    <property type="entry name" value="CheY-like"/>
    <property type="match status" value="1"/>
</dbReference>
<dbReference type="Gene3D" id="3.40.50.2300">
    <property type="match status" value="1"/>
</dbReference>
<evidence type="ECO:0000313" key="5">
    <source>
        <dbReference type="Proteomes" id="UP000787472"/>
    </source>
</evidence>
<evidence type="ECO:0000259" key="3">
    <source>
        <dbReference type="PROSITE" id="PS50921"/>
    </source>
</evidence>
<dbReference type="InterPro" id="IPR005561">
    <property type="entry name" value="ANTAR"/>
</dbReference>
<dbReference type="PROSITE" id="PS50110">
    <property type="entry name" value="RESPONSE_REGULATORY"/>
    <property type="match status" value="1"/>
</dbReference>
<comment type="caution">
    <text evidence="4">The sequence shown here is derived from an EMBL/GenBank/DDBJ whole genome shotgun (WGS) entry which is preliminary data.</text>
</comment>
<reference evidence="4" key="1">
    <citation type="submission" date="2020-03" db="EMBL/GenBank/DDBJ databases">
        <authorList>
            <person name="Guo F."/>
        </authorList>
    </citation>
    <scope>NUCLEOTIDE SEQUENCE</scope>
    <source>
        <strain evidence="4">JCM 30134</strain>
    </source>
</reference>
<dbReference type="InterPro" id="IPR001789">
    <property type="entry name" value="Sig_transdc_resp-reg_receiver"/>
</dbReference>
<protein>
    <submittedName>
        <fullName evidence="4">ANTAR domain-containing protein</fullName>
    </submittedName>
</protein>
<proteinExistence type="predicted"/>
<dbReference type="InterPro" id="IPR008327">
    <property type="entry name" value="Sig_transdc_resp-reg_antiterm"/>
</dbReference>
<evidence type="ECO:0000259" key="2">
    <source>
        <dbReference type="PROSITE" id="PS50110"/>
    </source>
</evidence>
<accession>A0A9E5JXX3</accession>
<dbReference type="SMART" id="SM01012">
    <property type="entry name" value="ANTAR"/>
    <property type="match status" value="1"/>
</dbReference>
<dbReference type="AlphaFoldDB" id="A0A9E5JXX3"/>
<feature type="domain" description="ANTAR" evidence="3">
    <location>
        <begin position="139"/>
        <end position="200"/>
    </location>
</feature>
<evidence type="ECO:0000256" key="1">
    <source>
        <dbReference type="PROSITE-ProRule" id="PRU00169"/>
    </source>
</evidence>
<dbReference type="Proteomes" id="UP000787472">
    <property type="component" value="Unassembled WGS sequence"/>
</dbReference>